<dbReference type="EnsemblMetazoa" id="CLYHEMT019940.1">
    <property type="protein sequence ID" value="CLYHEMP019940.1"/>
    <property type="gene ID" value="CLYHEMG019940"/>
</dbReference>
<feature type="compositionally biased region" description="Low complexity" evidence="1">
    <location>
        <begin position="71"/>
        <end position="82"/>
    </location>
</feature>
<keyword evidence="3" id="KW-1185">Reference proteome</keyword>
<organism evidence="2 3">
    <name type="scientific">Clytia hemisphaerica</name>
    <dbReference type="NCBI Taxonomy" id="252671"/>
    <lineage>
        <taxon>Eukaryota</taxon>
        <taxon>Metazoa</taxon>
        <taxon>Cnidaria</taxon>
        <taxon>Hydrozoa</taxon>
        <taxon>Hydroidolina</taxon>
        <taxon>Leptothecata</taxon>
        <taxon>Obeliida</taxon>
        <taxon>Clytiidae</taxon>
        <taxon>Clytia</taxon>
    </lineage>
</organism>
<name>A0A7M6DPB9_9CNID</name>
<accession>A0A7M6DPB9</accession>
<dbReference type="AlphaFoldDB" id="A0A7M6DPB9"/>
<sequence>MPCRDFTAEDVVTICSEIAKRDNIRVQLNQKKSSGFFRRSSSTLSTSSETSALARRMSIQNGIPCVDPNARSVSRKSSVEVSPTQRKAPRNPFEPKVAGLKGRDVVAMAILVNDEGLPIRTYTETQQIPSDEVDAADHIFLSRVPVSTARLSPELNNNNMNSKDNYTALADLLQDLDNKQSTKLLRRLERILIKLHTTDLNTALSFLKIERYEEVRREAKEELLTFAVKEMKVTL</sequence>
<proteinExistence type="predicted"/>
<evidence type="ECO:0000256" key="1">
    <source>
        <dbReference type="SAM" id="MobiDB-lite"/>
    </source>
</evidence>
<dbReference type="OrthoDB" id="10531037at2759"/>
<evidence type="ECO:0000313" key="2">
    <source>
        <dbReference type="EnsemblMetazoa" id="CLYHEMP019940.1"/>
    </source>
</evidence>
<evidence type="ECO:0000313" key="3">
    <source>
        <dbReference type="Proteomes" id="UP000594262"/>
    </source>
</evidence>
<reference evidence="2" key="1">
    <citation type="submission" date="2021-01" db="UniProtKB">
        <authorList>
            <consortium name="EnsemblMetazoa"/>
        </authorList>
    </citation>
    <scope>IDENTIFICATION</scope>
</reference>
<dbReference type="Proteomes" id="UP000594262">
    <property type="component" value="Unplaced"/>
</dbReference>
<protein>
    <submittedName>
        <fullName evidence="2">Uncharacterized protein</fullName>
    </submittedName>
</protein>
<feature type="region of interest" description="Disordered" evidence="1">
    <location>
        <begin position="64"/>
        <end position="96"/>
    </location>
</feature>